<reference evidence="2" key="1">
    <citation type="submission" date="2022-04" db="EMBL/GenBank/DDBJ databases">
        <title>Carnegiea gigantea Genome sequencing and assembly v2.</title>
        <authorList>
            <person name="Copetti D."/>
            <person name="Sanderson M.J."/>
            <person name="Burquez A."/>
            <person name="Wojciechowski M.F."/>
        </authorList>
    </citation>
    <scope>NUCLEOTIDE SEQUENCE</scope>
    <source>
        <strain evidence="2">SGP5-SGP5p</strain>
        <tissue evidence="2">Aerial part</tissue>
    </source>
</reference>
<comment type="caution">
    <text evidence="2">The sequence shown here is derived from an EMBL/GenBank/DDBJ whole genome shotgun (WGS) entry which is preliminary data.</text>
</comment>
<name>A0A9Q1GG19_9CARY</name>
<feature type="compositionally biased region" description="Basic residues" evidence="1">
    <location>
        <begin position="1"/>
        <end position="10"/>
    </location>
</feature>
<dbReference type="EMBL" id="JAKOGI010004121">
    <property type="protein sequence ID" value="KAJ8419932.1"/>
    <property type="molecule type" value="Genomic_DNA"/>
</dbReference>
<sequence length="183" mass="20079">MAGKGKRGQPRARQGPPECSESPPMSSSAMGILEQEPDGDGIVTGKDCSSQRGLPTYASLVDLDEATTLEFIPAPNINGVICANLEAEDIGVEVIYFQNAVLCCVLGADPPFVNEYTIHKVVLIKKGPYLVGFTNYQHTLQGFYHFDYKAFIVKPWTPKIEINTKAITSLPILVQFPELDIKY</sequence>
<dbReference type="Proteomes" id="UP001153076">
    <property type="component" value="Unassembled WGS sequence"/>
</dbReference>
<feature type="region of interest" description="Disordered" evidence="1">
    <location>
        <begin position="1"/>
        <end position="36"/>
    </location>
</feature>
<dbReference type="OrthoDB" id="1939300at2759"/>
<proteinExistence type="predicted"/>
<protein>
    <submittedName>
        <fullName evidence="2">Uncharacterized protein</fullName>
    </submittedName>
</protein>
<dbReference type="AlphaFoldDB" id="A0A9Q1GG19"/>
<evidence type="ECO:0000313" key="3">
    <source>
        <dbReference type="Proteomes" id="UP001153076"/>
    </source>
</evidence>
<organism evidence="2 3">
    <name type="scientific">Carnegiea gigantea</name>
    <dbReference type="NCBI Taxonomy" id="171969"/>
    <lineage>
        <taxon>Eukaryota</taxon>
        <taxon>Viridiplantae</taxon>
        <taxon>Streptophyta</taxon>
        <taxon>Embryophyta</taxon>
        <taxon>Tracheophyta</taxon>
        <taxon>Spermatophyta</taxon>
        <taxon>Magnoliopsida</taxon>
        <taxon>eudicotyledons</taxon>
        <taxon>Gunneridae</taxon>
        <taxon>Pentapetalae</taxon>
        <taxon>Caryophyllales</taxon>
        <taxon>Cactineae</taxon>
        <taxon>Cactaceae</taxon>
        <taxon>Cactoideae</taxon>
        <taxon>Echinocereeae</taxon>
        <taxon>Carnegiea</taxon>
    </lineage>
</organism>
<evidence type="ECO:0000313" key="2">
    <source>
        <dbReference type="EMBL" id="KAJ8419932.1"/>
    </source>
</evidence>
<accession>A0A9Q1GG19</accession>
<gene>
    <name evidence="2" type="ORF">Cgig2_011571</name>
</gene>
<keyword evidence="3" id="KW-1185">Reference proteome</keyword>
<feature type="compositionally biased region" description="Low complexity" evidence="1">
    <location>
        <begin position="16"/>
        <end position="28"/>
    </location>
</feature>
<evidence type="ECO:0000256" key="1">
    <source>
        <dbReference type="SAM" id="MobiDB-lite"/>
    </source>
</evidence>